<feature type="compositionally biased region" description="Low complexity" evidence="1">
    <location>
        <begin position="660"/>
        <end position="693"/>
    </location>
</feature>
<dbReference type="InterPro" id="IPR036910">
    <property type="entry name" value="HMG_box_dom_sf"/>
</dbReference>
<feature type="region of interest" description="Disordered" evidence="1">
    <location>
        <begin position="571"/>
        <end position="607"/>
    </location>
</feature>
<feature type="region of interest" description="Disordered" evidence="1">
    <location>
        <begin position="547"/>
        <end position="566"/>
    </location>
</feature>
<feature type="domain" description="C2H2-type" evidence="2">
    <location>
        <begin position="7"/>
        <end position="31"/>
    </location>
</feature>
<dbReference type="Proteomes" id="UP000054350">
    <property type="component" value="Unassembled WGS sequence"/>
</dbReference>
<evidence type="ECO:0000256" key="1">
    <source>
        <dbReference type="SAM" id="MobiDB-lite"/>
    </source>
</evidence>
<dbReference type="SMART" id="SM00355">
    <property type="entry name" value="ZnF_C2H2"/>
    <property type="match status" value="2"/>
</dbReference>
<gene>
    <name evidence="3" type="ORF">AMAG_17267</name>
</gene>
<dbReference type="EMBL" id="GG745388">
    <property type="protein sequence ID" value="KNE73119.1"/>
    <property type="molecule type" value="Genomic_DNA"/>
</dbReference>
<feature type="compositionally biased region" description="Low complexity" evidence="1">
    <location>
        <begin position="491"/>
        <end position="503"/>
    </location>
</feature>
<feature type="region of interest" description="Disordered" evidence="1">
    <location>
        <begin position="659"/>
        <end position="693"/>
    </location>
</feature>
<sequence length="830" mass="88512">MPRPPGIPCTVASCTDVAPTPPEFHRHLVSHLPADRQQQYLTPDDQGVFRGLPTDLMPAPPRPVLRNTFVRYMTHHWPGLAAKYPDMQNVEIRSRLAHQWAELDEGIKARYAAICDDIRKRFKRVAALFSLQCEALGVPHFTTPRQIEVPTDWSSVDRMTTPDGALRTAVDEGEEVMTEPQSDASPADSSCADAPAANPPRSNPPPPPPPPPVAELVAEDVGTPMDIDAIGDESARDAAQSILKRQWSFGVPESKRRKKDVDAPPTVTWTLKPLTADEWQKSGRPRIPCTVVQCDHLSPTPLEFFQHLVAHLPADEHERYAMADPDGTYPCLPLDVMPAPPRTRHHGTPSLYKALHWAGVKAKQPNATRTQLGELLTQQWHKLDPHLQAEYTAVDAQIRMQRSRLNAVFMLQCEALGVPDYTTTRQAEVPVDWSAIAARMNPDGTPRSGNLGETVAAVLPPPPPPPPPSQPKPVKRWPKKSVPAAPLSETPSSAAPVLVSPQPVVLPPSKPKNQNSACSSGAAAPSDVVAPSAWSAAPSAWSAAPSAQSAVPSSGATNLPLSTSRPVSSSATLATASSMAPTVASSTSTPSTALSRATPTTSPELPSLYPSTWSPSVAAAMAVLNGPPAPFIRPQVIPSPSFRMLVNNRVAQALSPAPPVMHAAAGPGAHPSRSASASSGPAPPTTTALPGVAPPLSLSPSVLPTTFAAYQQARQIGDQITPNENQSALQSYFNLMNKDSEFKEFREQQAQARAQREAGIVRVHHDMRIRQARESAALADGPQATVAVSPLLPETRNSTQGAADTSSGPAATALPDAPARSGMLPEEQQG</sequence>
<dbReference type="Gene3D" id="1.10.30.10">
    <property type="entry name" value="High mobility group box domain"/>
    <property type="match status" value="1"/>
</dbReference>
<feature type="compositionally biased region" description="Pro residues" evidence="1">
    <location>
        <begin position="197"/>
        <end position="213"/>
    </location>
</feature>
<dbReference type="Pfam" id="PF00505">
    <property type="entry name" value="HMG_box"/>
    <property type="match status" value="1"/>
</dbReference>
<protein>
    <recommendedName>
        <fullName evidence="2">C2H2-type domain-containing protein</fullName>
    </recommendedName>
</protein>
<feature type="compositionally biased region" description="Low complexity" evidence="1">
    <location>
        <begin position="571"/>
        <end position="603"/>
    </location>
</feature>
<dbReference type="VEuPathDB" id="FungiDB:AMAG_17267"/>
<feature type="region of interest" description="Disordered" evidence="1">
    <location>
        <begin position="440"/>
        <end position="525"/>
    </location>
</feature>
<feature type="compositionally biased region" description="Polar residues" evidence="1">
    <location>
        <begin position="795"/>
        <end position="809"/>
    </location>
</feature>
<feature type="compositionally biased region" description="Low complexity" evidence="1">
    <location>
        <begin position="182"/>
        <end position="196"/>
    </location>
</feature>
<name>A0A0L0TEV9_ALLM3</name>
<dbReference type="InterPro" id="IPR013087">
    <property type="entry name" value="Znf_C2H2_type"/>
</dbReference>
<accession>A0A0L0TEV9</accession>
<dbReference type="AlphaFoldDB" id="A0A0L0TEV9"/>
<evidence type="ECO:0000313" key="3">
    <source>
        <dbReference type="EMBL" id="KNE73119.1"/>
    </source>
</evidence>
<keyword evidence="4" id="KW-1185">Reference proteome</keyword>
<feature type="region of interest" description="Disordered" evidence="1">
    <location>
        <begin position="774"/>
        <end position="830"/>
    </location>
</feature>
<feature type="region of interest" description="Disordered" evidence="1">
    <location>
        <begin position="172"/>
        <end position="215"/>
    </location>
</feature>
<proteinExistence type="predicted"/>
<reference evidence="4" key="2">
    <citation type="submission" date="2009-11" db="EMBL/GenBank/DDBJ databases">
        <title>The Genome Sequence of Allomyces macrogynus strain ATCC 38327.</title>
        <authorList>
            <consortium name="The Broad Institute Genome Sequencing Platform"/>
            <person name="Russ C."/>
            <person name="Cuomo C."/>
            <person name="Shea T."/>
            <person name="Young S.K."/>
            <person name="Zeng Q."/>
            <person name="Koehrsen M."/>
            <person name="Haas B."/>
            <person name="Borodovsky M."/>
            <person name="Guigo R."/>
            <person name="Alvarado L."/>
            <person name="Berlin A."/>
            <person name="Borenstein D."/>
            <person name="Chen Z."/>
            <person name="Engels R."/>
            <person name="Freedman E."/>
            <person name="Gellesch M."/>
            <person name="Goldberg J."/>
            <person name="Griggs A."/>
            <person name="Gujja S."/>
            <person name="Heiman D."/>
            <person name="Hepburn T."/>
            <person name="Howarth C."/>
            <person name="Jen D."/>
            <person name="Larson L."/>
            <person name="Lewis B."/>
            <person name="Mehta T."/>
            <person name="Park D."/>
            <person name="Pearson M."/>
            <person name="Roberts A."/>
            <person name="Saif S."/>
            <person name="Shenoy N."/>
            <person name="Sisk P."/>
            <person name="Stolte C."/>
            <person name="Sykes S."/>
            <person name="Walk T."/>
            <person name="White J."/>
            <person name="Yandava C."/>
            <person name="Burger G."/>
            <person name="Gray M.W."/>
            <person name="Holland P.W.H."/>
            <person name="King N."/>
            <person name="Lang F.B.F."/>
            <person name="Roger A.J."/>
            <person name="Ruiz-Trillo I."/>
            <person name="Lander E."/>
            <person name="Nusbaum C."/>
        </authorList>
    </citation>
    <scope>NUCLEOTIDE SEQUENCE [LARGE SCALE GENOMIC DNA]</scope>
    <source>
        <strain evidence="4">ATCC 38327</strain>
    </source>
</reference>
<feature type="compositionally biased region" description="Low complexity" evidence="1">
    <location>
        <begin position="547"/>
        <end position="556"/>
    </location>
</feature>
<evidence type="ECO:0000313" key="4">
    <source>
        <dbReference type="Proteomes" id="UP000054350"/>
    </source>
</evidence>
<feature type="compositionally biased region" description="Pro residues" evidence="1">
    <location>
        <begin position="459"/>
        <end position="471"/>
    </location>
</feature>
<organism evidence="3 4">
    <name type="scientific">Allomyces macrogynus (strain ATCC 38327)</name>
    <name type="common">Allomyces javanicus var. macrogynus</name>
    <dbReference type="NCBI Taxonomy" id="578462"/>
    <lineage>
        <taxon>Eukaryota</taxon>
        <taxon>Fungi</taxon>
        <taxon>Fungi incertae sedis</taxon>
        <taxon>Blastocladiomycota</taxon>
        <taxon>Blastocladiomycetes</taxon>
        <taxon>Blastocladiales</taxon>
        <taxon>Blastocladiaceae</taxon>
        <taxon>Allomyces</taxon>
    </lineage>
</organism>
<reference evidence="3 4" key="1">
    <citation type="submission" date="2009-11" db="EMBL/GenBank/DDBJ databases">
        <title>Annotation of Allomyces macrogynus ATCC 38327.</title>
        <authorList>
            <consortium name="The Broad Institute Genome Sequencing Platform"/>
            <person name="Russ C."/>
            <person name="Cuomo C."/>
            <person name="Burger G."/>
            <person name="Gray M.W."/>
            <person name="Holland P.W.H."/>
            <person name="King N."/>
            <person name="Lang F.B.F."/>
            <person name="Roger A.J."/>
            <person name="Ruiz-Trillo I."/>
            <person name="Young S.K."/>
            <person name="Zeng Q."/>
            <person name="Gargeya S."/>
            <person name="Fitzgerald M."/>
            <person name="Haas B."/>
            <person name="Abouelleil A."/>
            <person name="Alvarado L."/>
            <person name="Arachchi H.M."/>
            <person name="Berlin A."/>
            <person name="Chapman S.B."/>
            <person name="Gearin G."/>
            <person name="Goldberg J."/>
            <person name="Griggs A."/>
            <person name="Gujja S."/>
            <person name="Hansen M."/>
            <person name="Heiman D."/>
            <person name="Howarth C."/>
            <person name="Larimer J."/>
            <person name="Lui A."/>
            <person name="MacDonald P.J.P."/>
            <person name="McCowen C."/>
            <person name="Montmayeur A."/>
            <person name="Murphy C."/>
            <person name="Neiman D."/>
            <person name="Pearson M."/>
            <person name="Priest M."/>
            <person name="Roberts A."/>
            <person name="Saif S."/>
            <person name="Shea T."/>
            <person name="Sisk P."/>
            <person name="Stolte C."/>
            <person name="Sykes S."/>
            <person name="Wortman J."/>
            <person name="Nusbaum C."/>
            <person name="Birren B."/>
        </authorList>
    </citation>
    <scope>NUCLEOTIDE SEQUENCE [LARGE SCALE GENOMIC DNA]</scope>
    <source>
        <strain evidence="3 4">ATCC 38327</strain>
    </source>
</reference>
<feature type="domain" description="C2H2-type" evidence="2">
    <location>
        <begin position="287"/>
        <end position="311"/>
    </location>
</feature>
<dbReference type="CDD" id="cd00084">
    <property type="entry name" value="HMG-box_SF"/>
    <property type="match status" value="1"/>
</dbReference>
<dbReference type="SUPFAM" id="SSF47095">
    <property type="entry name" value="HMG-box"/>
    <property type="match status" value="1"/>
</dbReference>
<feature type="compositionally biased region" description="Polar residues" evidence="1">
    <location>
        <begin position="557"/>
        <end position="566"/>
    </location>
</feature>
<dbReference type="InterPro" id="IPR009071">
    <property type="entry name" value="HMG_box_dom"/>
</dbReference>
<evidence type="ECO:0000259" key="2">
    <source>
        <dbReference type="SMART" id="SM00355"/>
    </source>
</evidence>